<dbReference type="RefSeq" id="WP_147654664.1">
    <property type="nucleotide sequence ID" value="NZ_BMFM01000001.1"/>
</dbReference>
<evidence type="ECO:0000256" key="8">
    <source>
        <dbReference type="ARBA" id="ARBA00038436"/>
    </source>
</evidence>
<feature type="transmembrane region" description="Helical" evidence="9">
    <location>
        <begin position="57"/>
        <end position="74"/>
    </location>
</feature>
<evidence type="ECO:0000256" key="5">
    <source>
        <dbReference type="ARBA" id="ARBA00022692"/>
    </source>
</evidence>
<feature type="domain" description="Tripartite ATP-independent periplasmic transporters DctQ component" evidence="10">
    <location>
        <begin position="33"/>
        <end position="163"/>
    </location>
</feature>
<evidence type="ECO:0000313" key="12">
    <source>
        <dbReference type="Proteomes" id="UP000321062"/>
    </source>
</evidence>
<proteinExistence type="inferred from homology"/>
<comment type="subunit">
    <text evidence="9">The complex comprises the extracytoplasmic solute receptor protein and the two transmembrane proteins.</text>
</comment>
<evidence type="ECO:0000256" key="4">
    <source>
        <dbReference type="ARBA" id="ARBA00022519"/>
    </source>
</evidence>
<dbReference type="GO" id="GO:0005886">
    <property type="term" value="C:plasma membrane"/>
    <property type="evidence" value="ECO:0007669"/>
    <property type="project" value="UniProtKB-SubCell"/>
</dbReference>
<keyword evidence="2 9" id="KW-0813">Transport</keyword>
<sequence length="171" mass="17961">MSTPQSGGARWLAVADKATLALATLAGIGLLILVGLVAVGVVLRYVFARPIVGINEIVQMVSVAVVMLALPWSTSQGVHVRADVLDEAIGPYGRLLGDILSRALSIAVLAILTQRAWVKMLDTLAYGDASNMLGLPIWPLHALLALGVAVTIPILALQILSALADHFKVLK</sequence>
<dbReference type="InterPro" id="IPR007387">
    <property type="entry name" value="TRAP_DctQ"/>
</dbReference>
<dbReference type="PANTHER" id="PTHR35011:SF10">
    <property type="entry name" value="TRAP TRANSPORTER SMALL PERMEASE PROTEIN"/>
    <property type="match status" value="1"/>
</dbReference>
<dbReference type="GO" id="GO:0022857">
    <property type="term" value="F:transmembrane transporter activity"/>
    <property type="evidence" value="ECO:0007669"/>
    <property type="project" value="UniProtKB-UniRule"/>
</dbReference>
<feature type="transmembrane region" description="Helical" evidence="9">
    <location>
        <begin position="20"/>
        <end position="45"/>
    </location>
</feature>
<dbReference type="EMBL" id="CP041690">
    <property type="protein sequence ID" value="QEE18714.1"/>
    <property type="molecule type" value="Genomic_DNA"/>
</dbReference>
<comment type="similarity">
    <text evidence="8 9">Belongs to the TRAP transporter small permease family.</text>
</comment>
<accession>A0A5B9DHW4</accession>
<dbReference type="GO" id="GO:0015740">
    <property type="term" value="P:C4-dicarboxylate transport"/>
    <property type="evidence" value="ECO:0007669"/>
    <property type="project" value="TreeGrafter"/>
</dbReference>
<keyword evidence="3" id="KW-1003">Cell membrane</keyword>
<evidence type="ECO:0000313" key="11">
    <source>
        <dbReference type="EMBL" id="QEE18714.1"/>
    </source>
</evidence>
<organism evidence="11 12">
    <name type="scientific">Paradevosia tibetensis</name>
    <dbReference type="NCBI Taxonomy" id="1447062"/>
    <lineage>
        <taxon>Bacteria</taxon>
        <taxon>Pseudomonadati</taxon>
        <taxon>Pseudomonadota</taxon>
        <taxon>Alphaproteobacteria</taxon>
        <taxon>Hyphomicrobiales</taxon>
        <taxon>Devosiaceae</taxon>
        <taxon>Paradevosia</taxon>
    </lineage>
</organism>
<keyword evidence="6 9" id="KW-1133">Transmembrane helix</keyword>
<keyword evidence="5 9" id="KW-0812">Transmembrane</keyword>
<comment type="caution">
    <text evidence="9">Lacks conserved residue(s) required for the propagation of feature annotation.</text>
</comment>
<dbReference type="AlphaFoldDB" id="A0A5B9DHW4"/>
<name>A0A5B9DHW4_9HYPH</name>
<feature type="transmembrane region" description="Helical" evidence="9">
    <location>
        <begin position="137"/>
        <end position="164"/>
    </location>
</feature>
<comment type="subcellular location">
    <subcellularLocation>
        <location evidence="1 9">Cell inner membrane</location>
        <topology evidence="1 9">Multi-pass membrane protein</topology>
    </subcellularLocation>
</comment>
<dbReference type="KEGG" id="yti:FNA67_00300"/>
<dbReference type="PANTHER" id="PTHR35011">
    <property type="entry name" value="2,3-DIKETO-L-GULONATE TRAP TRANSPORTER SMALL PERMEASE PROTEIN YIAM"/>
    <property type="match status" value="1"/>
</dbReference>
<dbReference type="Pfam" id="PF04290">
    <property type="entry name" value="DctQ"/>
    <property type="match status" value="1"/>
</dbReference>
<dbReference type="OrthoDB" id="6183232at2"/>
<keyword evidence="7 9" id="KW-0472">Membrane</keyword>
<comment type="function">
    <text evidence="9">Part of the tripartite ATP-independent periplasmic (TRAP) transport system.</text>
</comment>
<keyword evidence="4 9" id="KW-0997">Cell inner membrane</keyword>
<evidence type="ECO:0000256" key="3">
    <source>
        <dbReference type="ARBA" id="ARBA00022475"/>
    </source>
</evidence>
<evidence type="ECO:0000256" key="2">
    <source>
        <dbReference type="ARBA" id="ARBA00022448"/>
    </source>
</evidence>
<evidence type="ECO:0000256" key="9">
    <source>
        <dbReference type="RuleBase" id="RU369079"/>
    </source>
</evidence>
<dbReference type="Proteomes" id="UP000321062">
    <property type="component" value="Chromosome"/>
</dbReference>
<evidence type="ECO:0000256" key="7">
    <source>
        <dbReference type="ARBA" id="ARBA00023136"/>
    </source>
</evidence>
<protein>
    <recommendedName>
        <fullName evidence="9">TRAP transporter small permease protein</fullName>
    </recommendedName>
</protein>
<reference evidence="11 12" key="1">
    <citation type="journal article" date="2015" name="Int. J. Syst. Evol. Microbiol.">
        <title>Youhaiella tibetensis gen. nov., sp. nov., isolated from subsurface sediment.</title>
        <authorList>
            <person name="Wang Y.X."/>
            <person name="Huang F.Q."/>
            <person name="Nogi Y."/>
            <person name="Pang S.J."/>
            <person name="Wang P.K."/>
            <person name="Lv J."/>
        </authorList>
    </citation>
    <scope>NUCLEOTIDE SEQUENCE [LARGE SCALE GENOMIC DNA]</scope>
    <source>
        <strain evidence="12">fig4</strain>
    </source>
</reference>
<evidence type="ECO:0000256" key="6">
    <source>
        <dbReference type="ARBA" id="ARBA00022989"/>
    </source>
</evidence>
<keyword evidence="12" id="KW-1185">Reference proteome</keyword>
<evidence type="ECO:0000259" key="10">
    <source>
        <dbReference type="Pfam" id="PF04290"/>
    </source>
</evidence>
<gene>
    <name evidence="11" type="ORF">FNA67_00300</name>
</gene>
<dbReference type="InterPro" id="IPR055348">
    <property type="entry name" value="DctQ"/>
</dbReference>
<evidence type="ECO:0000256" key="1">
    <source>
        <dbReference type="ARBA" id="ARBA00004429"/>
    </source>
</evidence>